<dbReference type="AlphaFoldDB" id="A0A285NFP2"/>
<evidence type="ECO:0000256" key="1">
    <source>
        <dbReference type="SAM" id="Phobius"/>
    </source>
</evidence>
<dbReference type="EMBL" id="OBEI01000003">
    <property type="protein sequence ID" value="SNZ07713.1"/>
    <property type="molecule type" value="Genomic_DNA"/>
</dbReference>
<reference evidence="3" key="1">
    <citation type="submission" date="2017-09" db="EMBL/GenBank/DDBJ databases">
        <authorList>
            <person name="Varghese N."/>
            <person name="Submissions S."/>
        </authorList>
    </citation>
    <scope>NUCLEOTIDE SEQUENCE [LARGE SCALE GENOMIC DNA]</scope>
    <source>
        <strain evidence="3">DSM 15103</strain>
    </source>
</reference>
<name>A0A285NFP2_9AQUI</name>
<keyword evidence="1" id="KW-0812">Transmembrane</keyword>
<dbReference type="RefSeq" id="WP_097000158.1">
    <property type="nucleotide sequence ID" value="NZ_OBEI01000003.1"/>
</dbReference>
<feature type="transmembrane region" description="Helical" evidence="1">
    <location>
        <begin position="29"/>
        <end position="49"/>
    </location>
</feature>
<proteinExistence type="predicted"/>
<organism evidence="2 3">
    <name type="scientific">Persephonella hydrogeniphila</name>
    <dbReference type="NCBI Taxonomy" id="198703"/>
    <lineage>
        <taxon>Bacteria</taxon>
        <taxon>Pseudomonadati</taxon>
        <taxon>Aquificota</taxon>
        <taxon>Aquificia</taxon>
        <taxon>Aquificales</taxon>
        <taxon>Hydrogenothermaceae</taxon>
        <taxon>Persephonella</taxon>
    </lineage>
</organism>
<dbReference type="Proteomes" id="UP000219036">
    <property type="component" value="Unassembled WGS sequence"/>
</dbReference>
<keyword evidence="1" id="KW-1133">Transmembrane helix</keyword>
<keyword evidence="1" id="KW-0472">Membrane</keyword>
<accession>A0A285NFP2</accession>
<gene>
    <name evidence="2" type="ORF">SAMN06265182_0980</name>
</gene>
<keyword evidence="3" id="KW-1185">Reference proteome</keyword>
<protein>
    <submittedName>
        <fullName evidence="2">Uncharacterized protein</fullName>
    </submittedName>
</protein>
<evidence type="ECO:0000313" key="3">
    <source>
        <dbReference type="Proteomes" id="UP000219036"/>
    </source>
</evidence>
<evidence type="ECO:0000313" key="2">
    <source>
        <dbReference type="EMBL" id="SNZ07713.1"/>
    </source>
</evidence>
<feature type="transmembrane region" description="Helical" evidence="1">
    <location>
        <begin position="5"/>
        <end position="23"/>
    </location>
</feature>
<sequence length="77" mass="8849">MKELITSIIIGTALIYMAIDLIFDKTKTLLKLVSTLLVLLIFSISILIFQIEKISKQIPDKDYYKADSIKHYKGEEN</sequence>